<evidence type="ECO:0000256" key="1">
    <source>
        <dbReference type="ARBA" id="ARBA00022603"/>
    </source>
</evidence>
<keyword evidence="3" id="KW-0949">S-adenosyl-L-methionine</keyword>
<dbReference type="PROSITE" id="PS51585">
    <property type="entry name" value="SAM_MT_TPMT"/>
    <property type="match status" value="1"/>
</dbReference>
<evidence type="ECO:0000313" key="4">
    <source>
        <dbReference type="EMBL" id="CAF1560883.1"/>
    </source>
</evidence>
<dbReference type="Proteomes" id="UP000677228">
    <property type="component" value="Unassembled WGS sequence"/>
</dbReference>
<dbReference type="SUPFAM" id="SSF53335">
    <property type="entry name" value="S-adenosyl-L-methionine-dependent methyltransferases"/>
    <property type="match status" value="1"/>
</dbReference>
<dbReference type="InterPro" id="IPR029063">
    <property type="entry name" value="SAM-dependent_MTases_sf"/>
</dbReference>
<dbReference type="AlphaFoldDB" id="A0A8S2FUD6"/>
<dbReference type="GO" id="GO:0008119">
    <property type="term" value="F:thiopurine S-methyltransferase activity"/>
    <property type="evidence" value="ECO:0007669"/>
    <property type="project" value="TreeGrafter"/>
</dbReference>
<dbReference type="PANTHER" id="PTHR10259">
    <property type="entry name" value="THIOPURINE S-METHYLTRANSFERASE"/>
    <property type="match status" value="1"/>
</dbReference>
<gene>
    <name evidence="4" type="ORF">OVA965_LOCUS39796</name>
    <name evidence="5" type="ORF">TMI583_LOCUS41153</name>
</gene>
<evidence type="ECO:0000256" key="3">
    <source>
        <dbReference type="ARBA" id="ARBA00022691"/>
    </source>
</evidence>
<accession>A0A8S2FUD6</accession>
<organism evidence="4 6">
    <name type="scientific">Didymodactylos carnosus</name>
    <dbReference type="NCBI Taxonomy" id="1234261"/>
    <lineage>
        <taxon>Eukaryota</taxon>
        <taxon>Metazoa</taxon>
        <taxon>Spiralia</taxon>
        <taxon>Gnathifera</taxon>
        <taxon>Rotifera</taxon>
        <taxon>Eurotatoria</taxon>
        <taxon>Bdelloidea</taxon>
        <taxon>Philodinida</taxon>
        <taxon>Philodinidae</taxon>
        <taxon>Didymodactylos</taxon>
    </lineage>
</organism>
<evidence type="ECO:0000256" key="2">
    <source>
        <dbReference type="ARBA" id="ARBA00022679"/>
    </source>
</evidence>
<dbReference type="PANTHER" id="PTHR10259:SF11">
    <property type="entry name" value="THIOPURINE S-METHYLTRANSFERASE"/>
    <property type="match status" value="1"/>
</dbReference>
<keyword evidence="2" id="KW-0808">Transferase</keyword>
<evidence type="ECO:0000313" key="5">
    <source>
        <dbReference type="EMBL" id="CAF4352578.1"/>
    </source>
</evidence>
<protein>
    <submittedName>
        <fullName evidence="4">Uncharacterized protein</fullName>
    </submittedName>
</protein>
<dbReference type="Proteomes" id="UP000682733">
    <property type="component" value="Unassembled WGS sequence"/>
</dbReference>
<comment type="caution">
    <text evidence="4">The sequence shown here is derived from an EMBL/GenBank/DDBJ whole genome shotgun (WGS) entry which is preliminary data.</text>
</comment>
<keyword evidence="1" id="KW-0489">Methyltransferase</keyword>
<proteinExistence type="predicted"/>
<dbReference type="Gene3D" id="3.40.50.150">
    <property type="entry name" value="Vaccinia Virus protein VP39"/>
    <property type="match status" value="1"/>
</dbReference>
<sequence>IIMLEQDYEYEEEYVLKSNDKRDKDLENSDRTLRDGLVENIRMTASDWNKRWEVNGFTRWHLKDTHLFIKNHAHQFRNWSPSKRILVPLSGQSVDLFWLAQQGLNVIGIEGSNRAIQELYLKQQVDNYTYTKIDDNISKYSTLNGQITVYKVDLFSSDLTQKLIGGPVDYIWDRAAIVALHWDDHERYLIKLLSLMEKPSNSSTNSGYDLLFGCYWHDQHRGPPFPVDQDYLTKLLHKIEPKIEKIDLLDDVDAFNSGWANGAFTIMRERCFGVNRNA</sequence>
<dbReference type="InterPro" id="IPR008854">
    <property type="entry name" value="TPMT"/>
</dbReference>
<dbReference type="EMBL" id="CAJOBA010064506">
    <property type="protein sequence ID" value="CAF4352578.1"/>
    <property type="molecule type" value="Genomic_DNA"/>
</dbReference>
<feature type="non-terminal residue" evidence="4">
    <location>
        <position position="1"/>
    </location>
</feature>
<dbReference type="Pfam" id="PF05724">
    <property type="entry name" value="TPMT"/>
    <property type="match status" value="1"/>
</dbReference>
<dbReference type="EMBL" id="CAJNOK010041904">
    <property type="protein sequence ID" value="CAF1560883.1"/>
    <property type="molecule type" value="Genomic_DNA"/>
</dbReference>
<reference evidence="4" key="1">
    <citation type="submission" date="2021-02" db="EMBL/GenBank/DDBJ databases">
        <authorList>
            <person name="Nowell W R."/>
        </authorList>
    </citation>
    <scope>NUCLEOTIDE SEQUENCE</scope>
</reference>
<evidence type="ECO:0000313" key="6">
    <source>
        <dbReference type="Proteomes" id="UP000677228"/>
    </source>
</evidence>
<name>A0A8S2FUD6_9BILA</name>
<dbReference type="GO" id="GO:0032259">
    <property type="term" value="P:methylation"/>
    <property type="evidence" value="ECO:0007669"/>
    <property type="project" value="UniProtKB-KW"/>
</dbReference>